<dbReference type="InterPro" id="IPR010147">
    <property type="entry name" value="CRISPR-assoc_prot_CasD"/>
</dbReference>
<dbReference type="CDD" id="cd09756">
    <property type="entry name" value="Cas5_I-E"/>
    <property type="match status" value="1"/>
</dbReference>
<gene>
    <name evidence="2" type="primary">cas5e</name>
    <name evidence="2" type="ORF">U7230_09545</name>
</gene>
<keyword evidence="1" id="KW-0051">Antiviral defense</keyword>
<evidence type="ECO:0000313" key="2">
    <source>
        <dbReference type="EMBL" id="WRP16340.1"/>
    </source>
</evidence>
<organism evidence="2 3">
    <name type="scientific">Carboxydichorda subterranea</name>
    <dbReference type="NCBI Taxonomy" id="3109565"/>
    <lineage>
        <taxon>Bacteria</taxon>
        <taxon>Bacillati</taxon>
        <taxon>Bacillota</taxon>
        <taxon>Limnochordia</taxon>
        <taxon>Limnochordales</taxon>
        <taxon>Geochordaceae</taxon>
        <taxon>Carboxydichorda</taxon>
    </lineage>
</organism>
<dbReference type="RefSeq" id="WP_324715612.1">
    <property type="nucleotide sequence ID" value="NZ_CP141615.1"/>
</dbReference>
<dbReference type="Gene3D" id="3.30.70.2660">
    <property type="match status" value="1"/>
</dbReference>
<dbReference type="NCBIfam" id="TIGR01868">
    <property type="entry name" value="casD_Cas5e"/>
    <property type="match status" value="1"/>
</dbReference>
<dbReference type="NCBIfam" id="TIGR02593">
    <property type="entry name" value="CRISPR_cas5"/>
    <property type="match status" value="1"/>
</dbReference>
<dbReference type="InterPro" id="IPR021124">
    <property type="entry name" value="CRISPR-assoc_prot_Cas5"/>
</dbReference>
<reference evidence="2 3" key="1">
    <citation type="journal article" date="2024" name="Front. Microbiol.">
        <title>Novel thermophilic genera Geochorda gen. nov. and Carboxydochorda gen. nov. from the deep terrestrial subsurface reveal the ecophysiological diversity in the class Limnochordia.</title>
        <authorList>
            <person name="Karnachuk O.V."/>
            <person name="Lukina A.P."/>
            <person name="Avakyan M.R."/>
            <person name="Kadnikov V.V."/>
            <person name="Begmatov S."/>
            <person name="Beletsky A.V."/>
            <person name="Vlasova K.G."/>
            <person name="Novikov A.A."/>
            <person name="Shcherbakova V.A."/>
            <person name="Mardanov A.V."/>
            <person name="Ravin N.V."/>
        </authorList>
    </citation>
    <scope>NUCLEOTIDE SEQUENCE [LARGE SCALE GENOMIC DNA]</scope>
    <source>
        <strain evidence="2 3">L945</strain>
    </source>
</reference>
<accession>A0ABZ1BV21</accession>
<evidence type="ECO:0000256" key="1">
    <source>
        <dbReference type="ARBA" id="ARBA00023118"/>
    </source>
</evidence>
<name>A0ABZ1BV21_9FIRM</name>
<sequence>MPTLLLRLQGPMQSWGTRSRFDERDTALEPSKSGVLGLVSAALGRGRDEDISDLAALRMGVRVDREGALRYDYQTAQEVLRADGAGLQPTVQSRRYYLSDAAFLVGLEGPDRPLLEAVYQSLRAPRWTLFLGRKGYLPSAPVWLPDALVDAHLDEALRRYPPLVEDLPEVIRFVIESSSGRLCMDQPLAPFARRRFGARYVSSFTHRREEVGPCTSPSCA</sequence>
<proteinExistence type="predicted"/>
<protein>
    <submittedName>
        <fullName evidence="2">Type I-E CRISPR-associated protein Cas5/CasD</fullName>
    </submittedName>
</protein>
<evidence type="ECO:0000313" key="3">
    <source>
        <dbReference type="Proteomes" id="UP001332192"/>
    </source>
</evidence>
<dbReference type="InterPro" id="IPR013422">
    <property type="entry name" value="CRISPR-assoc_prot_Cas5_N"/>
</dbReference>
<keyword evidence="3" id="KW-1185">Reference proteome</keyword>
<dbReference type="Pfam" id="PF09704">
    <property type="entry name" value="Cas_Cas5d"/>
    <property type="match status" value="1"/>
</dbReference>
<dbReference type="EMBL" id="CP141615">
    <property type="protein sequence ID" value="WRP16340.1"/>
    <property type="molecule type" value="Genomic_DNA"/>
</dbReference>
<dbReference type="Proteomes" id="UP001332192">
    <property type="component" value="Chromosome"/>
</dbReference>